<gene>
    <name evidence="3" type="ORF">AMD02_08540</name>
</gene>
<evidence type="ECO:0000256" key="2">
    <source>
        <dbReference type="SAM" id="SignalP"/>
    </source>
</evidence>
<evidence type="ECO:0000256" key="1">
    <source>
        <dbReference type="SAM" id="MobiDB-lite"/>
    </source>
</evidence>
<feature type="region of interest" description="Disordered" evidence="1">
    <location>
        <begin position="22"/>
        <end position="50"/>
    </location>
</feature>
<sequence length="421" mass="46075">MRSWKPMVAGMLLLAIIAACSPSSDSPHEDHDAVEEKQEEATEEQVDRRMLEEEAVTPPHALREEASNHLQTLQTKNMTRLAENDPISFAIQLSQMGWPATHEQNQPNTVILASVTDWRASLASLTLVHHPNNGPMLYYDGTISDEVIQEIARLDPLGNDQGTEILVIGDLPQAELDKLSAYTIAQITADSAPEYGKLIEESFIETIGDVPQAVLVGSLDEDAKGFTIPAAYWIAHMNESLLFVEDGAIPKETVEALEARGGEAIIYLLGPEAIISENVASELEAYGEVKRIEGDTPVEQAIAFSSYKDEATDFGWDITSPGHGLVFSSTNDAELAIAAAPLAHLGKHSPLIWLDDGELTQPVYEYLAKLKPVFADDPTEGPYNHGYIIGDVDRVSYQVQGVIDERLEIVSAHQSDEGHHH</sequence>
<dbReference type="RefSeq" id="WP_053431027.1">
    <property type="nucleotide sequence ID" value="NZ_CP040441.1"/>
</dbReference>
<proteinExistence type="predicted"/>
<dbReference type="PATRIC" id="fig|136160.3.peg.2045"/>
<protein>
    <submittedName>
        <fullName evidence="3">ArsR family transcriptional regulator</fullName>
    </submittedName>
</protein>
<dbReference type="PROSITE" id="PS51257">
    <property type="entry name" value="PROKAR_LIPOPROTEIN"/>
    <property type="match status" value="1"/>
</dbReference>
<feature type="chain" id="PRO_5044367155" evidence="2">
    <location>
        <begin position="22"/>
        <end position="421"/>
    </location>
</feature>
<organism evidence="3">
    <name type="scientific">Halalkalibacterium halodurans</name>
    <name type="common">Bacillus halodurans</name>
    <dbReference type="NCBI Taxonomy" id="86665"/>
    <lineage>
        <taxon>Bacteria</taxon>
        <taxon>Bacillati</taxon>
        <taxon>Bacillota</taxon>
        <taxon>Bacilli</taxon>
        <taxon>Bacillales</taxon>
        <taxon>Bacillaceae</taxon>
        <taxon>Halalkalibacterium (ex Joshi et al. 2022)</taxon>
    </lineage>
</organism>
<reference evidence="3" key="1">
    <citation type="submission" date="2015-08" db="EMBL/GenBank/DDBJ databases">
        <title>Complete DNA Sequence of Pseudomonas syringae pv. actinidiae, the Causal Agent of Kiwifruit Canker Disease.</title>
        <authorList>
            <person name="Rikkerink E.H.A."/>
            <person name="Fineran P.C."/>
        </authorList>
    </citation>
    <scope>NUCLEOTIDE SEQUENCE</scope>
    <source>
        <strain evidence="3">DSM 13666</strain>
    </source>
</reference>
<dbReference type="AlphaFoldDB" id="A0A0M0KJE8"/>
<keyword evidence="2" id="KW-0732">Signal</keyword>
<comment type="caution">
    <text evidence="3">The sequence shown here is derived from an EMBL/GenBank/DDBJ whole genome shotgun (WGS) entry which is preliminary data.</text>
</comment>
<dbReference type="EMBL" id="LILD01000001">
    <property type="protein sequence ID" value="KOO38909.1"/>
    <property type="molecule type" value="Genomic_DNA"/>
</dbReference>
<dbReference type="GeneID" id="87597806"/>
<name>A0A0M0KJE8_ALKHA</name>
<feature type="compositionally biased region" description="Basic and acidic residues" evidence="1">
    <location>
        <begin position="26"/>
        <end position="50"/>
    </location>
</feature>
<accession>A0A0M0KJE8</accession>
<evidence type="ECO:0000313" key="3">
    <source>
        <dbReference type="EMBL" id="KOO38909.1"/>
    </source>
</evidence>
<feature type="signal peptide" evidence="2">
    <location>
        <begin position="1"/>
        <end position="21"/>
    </location>
</feature>